<dbReference type="RefSeq" id="XP_012193403.1">
    <property type="nucleotide sequence ID" value="XM_012338013.1"/>
</dbReference>
<protein>
    <submittedName>
        <fullName evidence="1">Uncharacterized protein</fullName>
    </submittedName>
</protein>
<dbReference type="HOGENOM" id="CLU_2655563_0_0_1"/>
<sequence length="76" mass="8916">MTMFESDSRRTSFCIEMAFLWDVPRRMVERDSTRNRVLLGKGSDRVPAVQSLRPVAPPVRHRFQLRSECKSVCYLL</sequence>
<dbReference type="Proteomes" id="UP000014071">
    <property type="component" value="Unassembled WGS sequence"/>
</dbReference>
<dbReference type="EMBL" id="DF238833">
    <property type="protein sequence ID" value="GAC99816.1"/>
    <property type="molecule type" value="Genomic_DNA"/>
</dbReference>
<dbReference type="AlphaFoldDB" id="R9PEP9"/>
<gene>
    <name evidence="1" type="ORF">PHSY_007419</name>
</gene>
<evidence type="ECO:0000313" key="1">
    <source>
        <dbReference type="EMBL" id="GAC99816.1"/>
    </source>
</evidence>
<evidence type="ECO:0000313" key="2">
    <source>
        <dbReference type="Proteomes" id="UP000014071"/>
    </source>
</evidence>
<keyword evidence="2" id="KW-1185">Reference proteome</keyword>
<name>R9PEP9_PSEHS</name>
<dbReference type="GeneID" id="24112682"/>
<organism evidence="1 2">
    <name type="scientific">Pseudozyma hubeiensis (strain SY62)</name>
    <name type="common">Yeast</name>
    <dbReference type="NCBI Taxonomy" id="1305764"/>
    <lineage>
        <taxon>Eukaryota</taxon>
        <taxon>Fungi</taxon>
        <taxon>Dikarya</taxon>
        <taxon>Basidiomycota</taxon>
        <taxon>Ustilaginomycotina</taxon>
        <taxon>Ustilaginomycetes</taxon>
        <taxon>Ustilaginales</taxon>
        <taxon>Ustilaginaceae</taxon>
        <taxon>Pseudozyma</taxon>
    </lineage>
</organism>
<reference evidence="2" key="1">
    <citation type="journal article" date="2013" name="Genome Announc.">
        <title>Draft genome sequence of the basidiomycetous yeast-like fungus Pseudozyma hubeiensis SY62, which produces an abundant amount of the biosurfactant mannosylerythritol lipids.</title>
        <authorList>
            <person name="Konishi M."/>
            <person name="Hatada Y."/>
            <person name="Horiuchi J."/>
        </authorList>
    </citation>
    <scope>NUCLEOTIDE SEQUENCE [LARGE SCALE GENOMIC DNA]</scope>
    <source>
        <strain evidence="2">SY62</strain>
    </source>
</reference>
<accession>R9PEP9</accession>
<proteinExistence type="predicted"/>